<sequence>MAAITATFWTITRQNMYIAGPRKRLLVKAVLAAGTCPAAGAPGPTVSNLGFVKYLTNIVIVDHDDSNFINWKYDQANNKFRPQGFLLLGAAVKTATIGGGRAMQIATGRDAIGTTGAVATISGAAAQLPTTVTVAEQTLYLEAAGW</sequence>
<protein>
    <submittedName>
        <fullName evidence="1">Uncharacterized protein</fullName>
    </submittedName>
</protein>
<proteinExistence type="predicted"/>
<comment type="caution">
    <text evidence="1">The sequence shown here is derived from an EMBL/GenBank/DDBJ whole genome shotgun (WGS) entry which is preliminary data.</text>
</comment>
<gene>
    <name evidence="1" type="ORF">LCGC14_3156790</name>
</gene>
<dbReference type="EMBL" id="LAZR01069656">
    <property type="protein sequence ID" value="KKK47281.1"/>
    <property type="molecule type" value="Genomic_DNA"/>
</dbReference>
<accession>A0A0F8YGW4</accession>
<organism evidence="1">
    <name type="scientific">marine sediment metagenome</name>
    <dbReference type="NCBI Taxonomy" id="412755"/>
    <lineage>
        <taxon>unclassified sequences</taxon>
        <taxon>metagenomes</taxon>
        <taxon>ecological metagenomes</taxon>
    </lineage>
</organism>
<reference evidence="1" key="1">
    <citation type="journal article" date="2015" name="Nature">
        <title>Complex archaea that bridge the gap between prokaryotes and eukaryotes.</title>
        <authorList>
            <person name="Spang A."/>
            <person name="Saw J.H."/>
            <person name="Jorgensen S.L."/>
            <person name="Zaremba-Niedzwiedzka K."/>
            <person name="Martijn J."/>
            <person name="Lind A.E."/>
            <person name="van Eijk R."/>
            <person name="Schleper C."/>
            <person name="Guy L."/>
            <person name="Ettema T.J."/>
        </authorList>
    </citation>
    <scope>NUCLEOTIDE SEQUENCE</scope>
</reference>
<evidence type="ECO:0000313" key="1">
    <source>
        <dbReference type="EMBL" id="KKK47281.1"/>
    </source>
</evidence>
<dbReference type="AlphaFoldDB" id="A0A0F8YGW4"/>
<name>A0A0F8YGW4_9ZZZZ</name>